<sequence>MTGPTTPRRAALLSLALLTSLSACDALPRDPEGTLEHVRASKTIRVGLTQMSRADRAIADKLISVVAQRTGARPTLTPVTTEPAFAALDEGRLDLVVGPFSEDSPWATDVAFGPPLKKAGSEDHPIEVKAAMRNGENRWIMLVEAASRQVSPAVATQ</sequence>
<reference evidence="2 3" key="1">
    <citation type="submission" date="2019-08" db="EMBL/GenBank/DDBJ databases">
        <authorList>
            <person name="Wang G."/>
            <person name="Xu Z."/>
        </authorList>
    </citation>
    <scope>NUCLEOTIDE SEQUENCE [LARGE SCALE GENOMIC DNA]</scope>
    <source>
        <strain evidence="2 3">ZX</strain>
    </source>
</reference>
<proteinExistence type="predicted"/>
<evidence type="ECO:0000313" key="3">
    <source>
        <dbReference type="Proteomes" id="UP000322077"/>
    </source>
</evidence>
<organism evidence="2 3">
    <name type="scientific">Sphingomonas montanisoli</name>
    <dbReference type="NCBI Taxonomy" id="2606412"/>
    <lineage>
        <taxon>Bacteria</taxon>
        <taxon>Pseudomonadati</taxon>
        <taxon>Pseudomonadota</taxon>
        <taxon>Alphaproteobacteria</taxon>
        <taxon>Sphingomonadales</taxon>
        <taxon>Sphingomonadaceae</taxon>
        <taxon>Sphingomonas</taxon>
    </lineage>
</organism>
<keyword evidence="1" id="KW-0732">Signal</keyword>
<dbReference type="SUPFAM" id="SSF53850">
    <property type="entry name" value="Periplasmic binding protein-like II"/>
    <property type="match status" value="1"/>
</dbReference>
<feature type="chain" id="PRO_5022958676" description="ABC transporter substrate-binding protein" evidence="1">
    <location>
        <begin position="26"/>
        <end position="157"/>
    </location>
</feature>
<dbReference type="Gene3D" id="3.40.190.10">
    <property type="entry name" value="Periplasmic binding protein-like II"/>
    <property type="match status" value="1"/>
</dbReference>
<comment type="caution">
    <text evidence="2">The sequence shown here is derived from an EMBL/GenBank/DDBJ whole genome shotgun (WGS) entry which is preliminary data.</text>
</comment>
<protein>
    <recommendedName>
        <fullName evidence="4">ABC transporter substrate-binding protein</fullName>
    </recommendedName>
</protein>
<evidence type="ECO:0000256" key="1">
    <source>
        <dbReference type="SAM" id="SignalP"/>
    </source>
</evidence>
<evidence type="ECO:0008006" key="4">
    <source>
        <dbReference type="Google" id="ProtNLM"/>
    </source>
</evidence>
<keyword evidence="3" id="KW-1185">Reference proteome</keyword>
<dbReference type="AlphaFoldDB" id="A0A5D9C8J7"/>
<accession>A0A5D9C8J7</accession>
<dbReference type="EMBL" id="VTOU01000002">
    <property type="protein sequence ID" value="TZG28114.1"/>
    <property type="molecule type" value="Genomic_DNA"/>
</dbReference>
<name>A0A5D9C8J7_9SPHN</name>
<gene>
    <name evidence="2" type="ORF">FYJ91_08600</name>
</gene>
<feature type="signal peptide" evidence="1">
    <location>
        <begin position="1"/>
        <end position="25"/>
    </location>
</feature>
<evidence type="ECO:0000313" key="2">
    <source>
        <dbReference type="EMBL" id="TZG28114.1"/>
    </source>
</evidence>
<dbReference type="Proteomes" id="UP000322077">
    <property type="component" value="Unassembled WGS sequence"/>
</dbReference>